<dbReference type="InterPro" id="IPR040097">
    <property type="entry name" value="FAAL/FAAC"/>
</dbReference>
<evidence type="ECO:0000256" key="4">
    <source>
        <dbReference type="ARBA" id="ARBA00022832"/>
    </source>
</evidence>
<keyword evidence="4" id="KW-0276">Fatty acid metabolism</keyword>
<dbReference type="InterPro" id="IPR009081">
    <property type="entry name" value="PP-bd_ACP"/>
</dbReference>
<dbReference type="Pfam" id="PF13193">
    <property type="entry name" value="AMP-binding_C"/>
    <property type="match status" value="2"/>
</dbReference>
<dbReference type="SMART" id="SM00822">
    <property type="entry name" value="PKS_KR"/>
    <property type="match status" value="1"/>
</dbReference>
<dbReference type="CDD" id="cd19531">
    <property type="entry name" value="LCL_NRPS-like"/>
    <property type="match status" value="1"/>
</dbReference>
<evidence type="ECO:0000313" key="8">
    <source>
        <dbReference type="EMBL" id="UFZ03305.1"/>
    </source>
</evidence>
<dbReference type="InterPro" id="IPR036291">
    <property type="entry name" value="NAD(P)-bd_dom_sf"/>
</dbReference>
<dbReference type="InterPro" id="IPR045851">
    <property type="entry name" value="AMP-bd_C_sf"/>
</dbReference>
<dbReference type="PROSITE" id="PS50075">
    <property type="entry name" value="CARRIER"/>
    <property type="match status" value="3"/>
</dbReference>
<dbReference type="Gene3D" id="3.40.50.12780">
    <property type="entry name" value="N-terminal domain of ligase-like"/>
    <property type="match status" value="4"/>
</dbReference>
<dbReference type="Proteomes" id="UP001431010">
    <property type="component" value="Chromosome"/>
</dbReference>
<dbReference type="Pfam" id="PF00668">
    <property type="entry name" value="Condensation"/>
    <property type="match status" value="3"/>
</dbReference>
<feature type="region of interest" description="Disordered" evidence="6">
    <location>
        <begin position="4390"/>
        <end position="4421"/>
    </location>
</feature>
<dbReference type="CDD" id="cd05931">
    <property type="entry name" value="FAAL"/>
    <property type="match status" value="1"/>
</dbReference>
<dbReference type="InterPro" id="IPR020845">
    <property type="entry name" value="AMP-binding_CS"/>
</dbReference>
<feature type="domain" description="Carrier" evidence="7">
    <location>
        <begin position="2653"/>
        <end position="2727"/>
    </location>
</feature>
<dbReference type="PANTHER" id="PTHR45527:SF1">
    <property type="entry name" value="FATTY ACID SYNTHASE"/>
    <property type="match status" value="1"/>
</dbReference>
<dbReference type="PANTHER" id="PTHR45527">
    <property type="entry name" value="NONRIBOSOMAL PEPTIDE SYNTHETASE"/>
    <property type="match status" value="1"/>
</dbReference>
<reference evidence="8" key="1">
    <citation type="journal article" date="2024" name="Antonie Van Leeuwenhoek">
        <title>Bradyrhizobium ontarionense sp. nov., a novel bacterial symbiont isolated from Aeschynomene indica (Indian jointvetch), harbours photosynthesis, nitrogen fixation and nitrous oxide (N2O) reductase genes.</title>
        <authorList>
            <person name="Bromfield E.S.P."/>
            <person name="Cloutier S."/>
        </authorList>
    </citation>
    <scope>NUCLEOTIDE SEQUENCE</scope>
    <source>
        <strain evidence="8">A19</strain>
    </source>
</reference>
<feature type="compositionally biased region" description="Polar residues" evidence="6">
    <location>
        <begin position="4409"/>
        <end position="4421"/>
    </location>
</feature>
<dbReference type="SMART" id="SM00823">
    <property type="entry name" value="PKS_PP"/>
    <property type="match status" value="4"/>
</dbReference>
<dbReference type="SUPFAM" id="SSF56801">
    <property type="entry name" value="Acetyl-CoA synthetase-like"/>
    <property type="match status" value="4"/>
</dbReference>
<dbReference type="InterPro" id="IPR057326">
    <property type="entry name" value="KR_dom"/>
</dbReference>
<evidence type="ECO:0000256" key="1">
    <source>
        <dbReference type="ARBA" id="ARBA00001957"/>
    </source>
</evidence>
<feature type="domain" description="Carrier" evidence="7">
    <location>
        <begin position="4310"/>
        <end position="4386"/>
    </location>
</feature>
<name>A0ABY3R7K1_9BRAD</name>
<dbReference type="InterPro" id="IPR001242">
    <property type="entry name" value="Condensation_dom"/>
</dbReference>
<sequence length="4421" mass="478545">MASERSDAIFPAHEALASSIGQVFESHALVSPNRVAFSFIAEGDAPTSVLTCGDLHRRALAIGRTLSRRLAPGERVLLVLPAGPDFLSSFLGTVYAGLVAVPLPVPRFPVQVERLAAVSANAGASALIATDELDLGDLRDLPRFDPTNLDPQADGWTPHWIGGDAIAFLQYTSGSTGTPRGVKVSHRNLLSNSALLRQRFGYDGNSIAVTWLPPSHDMGLIEALLQPPLHGGQTIAMSPLTFLRRPERWLKAISKFRASHAGAPDFAYAQCVERTTPAMRHGLDLSSWKVAYVAAEPIRPETLLRFGETFVPHGFDPKAFHASYGLAENTLLVADGPAEHREFCADALEEGAAVAATMATRRKRALVPCGKPDQQSVLRIVDPETARMLPEQRIGEIWISGPSVAAGYWNLPDETQQVFGATLSSDSRSAGPAFLRTGDLGFLSDGRLYITGRLKDLIVLSGRNIYPQDVERCAAAAHPAIRRAPAAFGTFGADGESSDRLVVVCEIRPDDLSGCKAIASAIRSSVATSIEAELSVVMLVAPGTIRFTTSGKIMRQDCRRRYLLGTLAPLYTSEIGAAREPQSDDASDPLHAFLHRRLSITDFSETSRLTELGIDSLAGTELAHMLEAEHGIAVSAVELLQSTVGELSARIARADRGAPKPSDVGPSGSSLVHGQNAMWFLHRLWTSRDPFQLSMTAKLRGDVDVARLRGAFDRLVDRHIILRSTFPQQDSVHQPGQSISSTPPRLVVRSELALDNALLTSLAEQPFDLTRSPPFRAFLLVGNGEHTLLLCVHHIAIDFWSLRILVRDLAALYRDEHAALPRLGPHWLPAQMEMRALADSDARRETYWREMLERAPLDFELPLDHSRPAQRNFSGGRTETRIDGQTLRAALEFAQARNVSLATVLFSVFVGLCHRYTGEQDVVIGVPVAGRESPLSRDFIGLLARLTPVRVQLAGGAIVDDVVHLSDVALRGAQLHQPFAIDDAVRQSSVEGVTTAPLKLLFNAYQVSDETQQSIAALAVGVTGPELDLDGLILTPMERPPGRVHQDMVFNVFSEGNSLRIVLHYAAELFDSGRMQRLIGHYCELLHGFLAQPRGRLARIPLLGQTERQHLLGRLAGLDHQRSPNATLHGLFEEQARRTPTAIALIAGDVSMSYRELDQAAGRLAYRLREIEDIRVGDAVGIHLERDARLVVAMLAVLKTGAAYVPLDPNYPAQRLRGMVADADIRKMIGGTDSHGLGIAPIAIPANGGGDGPLPIPVPLSADAPAYILFTSGSTGRPKGVIIAHRAAAALVHWASEQFGSDLQRVFAGTSASFDLSIFEIFGPLCTGGTVILAPSLLALPELLESTRPTLISGVPSVMVSVLERVRTLPSLRSIALAGERLTTDLSDRVLEACPGARLFDLYGPTEVTTYATAAQRRPGAEATIGTPLPCTRVYLLDEAMEPVPQGVPGEIWLGGDRLAIGYAKQPGWTADRFLPDPFSSHPGARMYRTGDRGCFNAAGELCYLGRLDRQVKIRGYRVEPDEVEILLSRHPAVAQAAVVVVPGPDQTLRMTAWLVLKSGAELAEIQSHAASHCPAYLLPSFYVSVNELPKTPTGKLDRNALMRTPVPLPETGTSSNCHDGPFVAEAAICMARALHLPEVDSDDNFFHIGGHSLAAVRFCKLLGDALGRSIPVITPFDHPTPRSIAAYLNRTPGKALPAETERRQPAASQLPLSFTQQQIWYVYRADEAAPTYNMAMLLRFDRPVTVEALRMALHETIRRHAALRCRLVDDVSPPHQIVVAAPPIRIPEIDLSQFDADAEAGLTEAADRFARAAFDLRNDLPIRATAFLMPTGRRILGLAVHHMMIDGASLKLIVDDLLTGLAGLAGETDGERPVAFDDASAPPCPSDPGEEILADDRAFWRSKLLGAEPSRLSAERGGLRGSSIDGRTFRFKIPFELSAGSTTLATGEDATTFMALLAAFAALIGRITCRDEAVLALPIALRHDPGLDQAVGMFVQPVVVRIDLSGNPSFRFLLRRVRQAVLEAIAHSRLPYEQVIEAAGAARDGTADPLYSILFAIQNGPARDTQIGNLSASCEPLDTGTARSELTVLADPGGNGIDCAFEYRSASLDPTTIERLALAWNTLLAAAVAAPEAGISELPIVSPEHRDLQLTKWNSSPAPDSDLATLHELVLRQASATPGAIALTDADGSRTYRELVERASTYAAVLREHHVGADQMIGLCLPRRSDTVAAMIGIMMAGAAWLPLDPDYPALRLQALADTAAVSLVIAEPKWYPLLFADRRIAPPPMRVDPVDVAICSSLSLAYAMSTSGSTGKPKVVGIAHDSAVNFLNWAIGAFEPEERAIVPWCTSIAFDLTIFEIFLPLSTGGEVVVVRDILSLNDLPARDRLTMINTIPSGMEASLRLGPAPPRVRTICLAGEPLSQDLVERLLRGSHARRVVDLYGPTEATTYATFIERRAGEPPSVGRPLGGMTAYVLDQHLQLLPIGIIGELYLGGRGLARGYIGAPGATADRFVPHPFEGGERLYRTGDRARFLENGRIELLGRVDHQVKLRGFRIELGEVERVLARHPDVADAAAIVSATDSGDKKLIAFVAGASRHPDPVALVDWTAQHLPRFSVPAACIVLDELPRLPNGKLDRAVMAHLVPAQQTVARDEDGGALTGVIIALWTDLVGRPPLPGSTFFEDGGNSLHAVSLIARLGSICGAKLSLRDFLSNPTVSGIEAIARKGRRWQGVPMLPAPLPTEPAEEGPLSHAQQQIWLFGRLAPASPVYNVSYVMRLGQTPQRDRLRAALRELVQRHPALRTSFRQVEGEPRQVVQSGVEIALEEAWLDGATAESDAINGIRVMLCRPFDLAQPPLLRAMLASLPNGNSLLAISVHHIIVDAWSLNVLLCELGKLYSGKPVPPPPSIGPIEFAAWEQSWLGTPGERRAFHRWQDRLAGLQPTLRLQAPAGHGDFAGITLKRVLPPALRDQIRRVALATDATLFHAVLGAFALLLRSLSGKDELIIGLPVTMRRDPKWDGVVGFFSNTVPLRLDLTLATDARALLQQVRDSVLDAHDWGWLPLSRIADAWRVARDDKKPELLDAIFVMHDGTRAGKFFPTLSASYLPVELGVARCSLMLSVLDESDGLILHLETSLVERADSIMKDLASMMERLAEAQTSSPAAMPHWPAPSDEPLPKALASHSAVADWHVVSRDNGQARAYIRLRPGEPYDKHPELRALAPELFFVSCMPRHADGAVDVEALEQSVVRPASLPSPTNRVTPELRPSRLALVEGPAFIPPPDRPRHLPDALRRAAALRPDNGTLFITRSGVAERLTYPQLLTEARGALAALRRLGAQPGSSAILQFDRPRQHLPVFWGLLLGAMRPLTVAIPPVYEPDQAIVQKLVDAWHQLGHAPILCSATTADGLRGLRQRGILPGAQIFEIDRSEADGAPEAEQPYDDQVAFFQLSSGSTGTSKVIPITHQGIVHQALASAGARRDCGGVSLNWLPLDHVVPILTYHLTDVVLGRDGIQLDTAAVLANPLIWLDMLDQYRVTDTWSPNFGFRLLLDALKSAPQRHWDLSSLRRWMNAGELVTSATMRELATQAAKFGLPASALQPAFGMAETCTCITYELDFDPVRSVRWARRSSMGTDSTEFSDHPAPDTTGFVSLGAPVAGVALRIADAAGLTAREGQIGRLQFQGPVITPGYLDNAAANAAAFQGDGWFDSGDLGFVADGQLYVTGRDKEVLIINGVNYSCQELEEIAADAGGVLDRKTAAVGFRPEGADTEALVIFFVPQPAVDIGRTARGITVALSRRIGVVPARVIPLSDTQFPRTTSGKIQRVALRRGLTRDLQKEDRSIPAAPVHRVVWRRSRQEFVRPPPRHAVVFGDRSGIAETIADCLRRAGSRCTLVSYGSAFDRRGLDDFVVRPSSRDDHALLWAALEAPADTIMHLATVDPPTALVPTSSALREMQDVGLFALLAIAQSLPGDASTEIVLVSRGLRVTPFDQQVAWPHATMLGLARTIPLEKPGLTVRSIDMSLSRSTTDHQIIISELAAPATEPEVCLRGSVRLVPRLEANVVTDLLPDYSGRWIVAGGTGSVGTMLSNHLRSKHRGVLHPLSRKARPSNGEIKADVNDLDTLRTAVKRVEDETGEHIAGVFHLAGDLELTSIDELTPHSLWQAIETRLAGGNNLGRLFDERPEVRFIVFSSTTGLLGGALAGAYAAANSGLDALVEHLRLRGFRAQTIRWSAWSGLGLSQTTTAEARRANGLLDIPADAALAILDALGDETDVCVGLDERHPRLRSILIPADPRLPLHDQRLPASPARPTTPPAGELENAIARVWQDVLKLEHGLDREASFFELGGSSVQLALVQLRLEQMLERPVPLRSVFSHPSISRLADYLGAEETHAQATAPIVARRRRRQRASPGADTTSTSYGGSPQ</sequence>
<dbReference type="Gene3D" id="3.30.559.30">
    <property type="entry name" value="Nonribosomal peptide synthetase, condensation domain"/>
    <property type="match status" value="3"/>
</dbReference>
<accession>A0ABY3R7K1</accession>
<dbReference type="Pfam" id="PF00501">
    <property type="entry name" value="AMP-binding"/>
    <property type="match status" value="4"/>
</dbReference>
<dbReference type="PROSITE" id="PS00012">
    <property type="entry name" value="PHOSPHOPANTETHEINE"/>
    <property type="match status" value="1"/>
</dbReference>
<keyword evidence="5" id="KW-0443">Lipid metabolism</keyword>
<dbReference type="InterPro" id="IPR000873">
    <property type="entry name" value="AMP-dep_synth/lig_dom"/>
</dbReference>
<evidence type="ECO:0000256" key="6">
    <source>
        <dbReference type="SAM" id="MobiDB-lite"/>
    </source>
</evidence>
<comment type="cofactor">
    <cofactor evidence="1">
        <name>pantetheine 4'-phosphate</name>
        <dbReference type="ChEBI" id="CHEBI:47942"/>
    </cofactor>
</comment>
<dbReference type="Pfam" id="PF00550">
    <property type="entry name" value="PP-binding"/>
    <property type="match status" value="4"/>
</dbReference>
<dbReference type="Gene3D" id="3.30.300.30">
    <property type="match status" value="4"/>
</dbReference>
<dbReference type="PROSITE" id="PS00455">
    <property type="entry name" value="AMP_BINDING"/>
    <property type="match status" value="3"/>
</dbReference>
<feature type="domain" description="Carrier" evidence="7">
    <location>
        <begin position="1618"/>
        <end position="1693"/>
    </location>
</feature>
<organism evidence="8 9">
    <name type="scientific">Bradyrhizobium ontarionense</name>
    <dbReference type="NCBI Taxonomy" id="2898149"/>
    <lineage>
        <taxon>Bacteria</taxon>
        <taxon>Pseudomonadati</taxon>
        <taxon>Pseudomonadota</taxon>
        <taxon>Alphaproteobacteria</taxon>
        <taxon>Hyphomicrobiales</taxon>
        <taxon>Nitrobacteraceae</taxon>
        <taxon>Bradyrhizobium</taxon>
    </lineage>
</organism>
<dbReference type="NCBIfam" id="TIGR01733">
    <property type="entry name" value="AA-adenyl-dom"/>
    <property type="match status" value="2"/>
</dbReference>
<dbReference type="InterPro" id="IPR042099">
    <property type="entry name" value="ANL_N_sf"/>
</dbReference>
<dbReference type="Gene3D" id="1.10.1200.10">
    <property type="entry name" value="ACP-like"/>
    <property type="match status" value="4"/>
</dbReference>
<dbReference type="InterPro" id="IPR006162">
    <property type="entry name" value="Ppantetheine_attach_site"/>
</dbReference>
<keyword evidence="2" id="KW-0596">Phosphopantetheine</keyword>
<dbReference type="InterPro" id="IPR023213">
    <property type="entry name" value="CAT-like_dom_sf"/>
</dbReference>
<dbReference type="InterPro" id="IPR036736">
    <property type="entry name" value="ACP-like_sf"/>
</dbReference>
<evidence type="ECO:0000256" key="2">
    <source>
        <dbReference type="ARBA" id="ARBA00022450"/>
    </source>
</evidence>
<protein>
    <submittedName>
        <fullName evidence="8">Amino acid adenylation domain-containing protein</fullName>
    </submittedName>
</protein>
<keyword evidence="9" id="KW-1185">Reference proteome</keyword>
<dbReference type="Gene3D" id="3.40.50.720">
    <property type="entry name" value="NAD(P)-binding Rossmann-like Domain"/>
    <property type="match status" value="1"/>
</dbReference>
<dbReference type="SUPFAM" id="SSF52777">
    <property type="entry name" value="CoA-dependent acyltransferases"/>
    <property type="match status" value="6"/>
</dbReference>
<dbReference type="InterPro" id="IPR025110">
    <property type="entry name" value="AMP-bd_C"/>
</dbReference>
<dbReference type="Gene3D" id="3.30.559.10">
    <property type="entry name" value="Chloramphenicol acetyltransferase-like domain"/>
    <property type="match status" value="3"/>
</dbReference>
<dbReference type="SUPFAM" id="SSF47336">
    <property type="entry name" value="ACP-like"/>
    <property type="match status" value="4"/>
</dbReference>
<proteinExistence type="predicted"/>
<evidence type="ECO:0000313" key="9">
    <source>
        <dbReference type="Proteomes" id="UP001431010"/>
    </source>
</evidence>
<dbReference type="SUPFAM" id="SSF51735">
    <property type="entry name" value="NAD(P)-binding Rossmann-fold domains"/>
    <property type="match status" value="2"/>
</dbReference>
<evidence type="ECO:0000256" key="5">
    <source>
        <dbReference type="ARBA" id="ARBA00023098"/>
    </source>
</evidence>
<keyword evidence="3" id="KW-0597">Phosphoprotein</keyword>
<dbReference type="NCBIfam" id="NF003417">
    <property type="entry name" value="PRK04813.1"/>
    <property type="match status" value="5"/>
</dbReference>
<dbReference type="InterPro" id="IPR010071">
    <property type="entry name" value="AA_adenyl_dom"/>
</dbReference>
<dbReference type="InterPro" id="IPR013968">
    <property type="entry name" value="PKS_KR"/>
</dbReference>
<dbReference type="InterPro" id="IPR020806">
    <property type="entry name" value="PKS_PP-bd"/>
</dbReference>
<evidence type="ECO:0000259" key="7">
    <source>
        <dbReference type="PROSITE" id="PS50075"/>
    </source>
</evidence>
<evidence type="ECO:0000256" key="3">
    <source>
        <dbReference type="ARBA" id="ARBA00022553"/>
    </source>
</evidence>
<dbReference type="Pfam" id="PF08659">
    <property type="entry name" value="KR"/>
    <property type="match status" value="1"/>
</dbReference>
<dbReference type="EMBL" id="CP088156">
    <property type="protein sequence ID" value="UFZ03305.1"/>
    <property type="molecule type" value="Genomic_DNA"/>
</dbReference>
<gene>
    <name evidence="8" type="ORF">LQG66_29355</name>
</gene>